<feature type="domain" description="DNA methylase N-4/N-6" evidence="4">
    <location>
        <begin position="9"/>
        <end position="66"/>
    </location>
</feature>
<keyword evidence="2 5" id="KW-0489">Methyltransferase</keyword>
<name>A0A495M8Z4_9FLAO</name>
<evidence type="ECO:0000256" key="1">
    <source>
        <dbReference type="ARBA" id="ARBA00006594"/>
    </source>
</evidence>
<dbReference type="AlphaFoldDB" id="A0A495M8Z4"/>
<keyword evidence="3" id="KW-0808">Transferase</keyword>
<dbReference type="GO" id="GO:0003677">
    <property type="term" value="F:DNA binding"/>
    <property type="evidence" value="ECO:0007669"/>
    <property type="project" value="InterPro"/>
</dbReference>
<proteinExistence type="inferred from homology"/>
<dbReference type="Proteomes" id="UP000277579">
    <property type="component" value="Unassembled WGS sequence"/>
</dbReference>
<dbReference type="GO" id="GO:0032259">
    <property type="term" value="P:methylation"/>
    <property type="evidence" value="ECO:0007669"/>
    <property type="project" value="UniProtKB-KW"/>
</dbReference>
<dbReference type="PROSITE" id="PS00092">
    <property type="entry name" value="N6_MTASE"/>
    <property type="match status" value="1"/>
</dbReference>
<evidence type="ECO:0000256" key="2">
    <source>
        <dbReference type="ARBA" id="ARBA00022603"/>
    </source>
</evidence>
<dbReference type="InterPro" id="IPR002052">
    <property type="entry name" value="DNA_methylase_N6_adenine_CS"/>
</dbReference>
<evidence type="ECO:0000256" key="3">
    <source>
        <dbReference type="ARBA" id="ARBA00022679"/>
    </source>
</evidence>
<dbReference type="SUPFAM" id="SSF53335">
    <property type="entry name" value="S-adenosyl-L-methionine-dependent methyltransferases"/>
    <property type="match status" value="2"/>
</dbReference>
<organism evidence="5 6">
    <name type="scientific">Flavobacterium endophyticum</name>
    <dbReference type="NCBI Taxonomy" id="1540163"/>
    <lineage>
        <taxon>Bacteria</taxon>
        <taxon>Pseudomonadati</taxon>
        <taxon>Bacteroidota</taxon>
        <taxon>Flavobacteriia</taxon>
        <taxon>Flavobacteriales</taxon>
        <taxon>Flavobacteriaceae</taxon>
        <taxon>Flavobacterium</taxon>
    </lineage>
</organism>
<evidence type="ECO:0000313" key="6">
    <source>
        <dbReference type="Proteomes" id="UP000277579"/>
    </source>
</evidence>
<reference evidence="5 6" key="1">
    <citation type="submission" date="2018-10" db="EMBL/GenBank/DDBJ databases">
        <title>Genomic Encyclopedia of Archaeal and Bacterial Type Strains, Phase II (KMG-II): from individual species to whole genera.</title>
        <authorList>
            <person name="Goeker M."/>
        </authorList>
    </citation>
    <scope>NUCLEOTIDE SEQUENCE [LARGE SCALE GENOMIC DNA]</scope>
    <source>
        <strain evidence="5 6">DSM 29537</strain>
    </source>
</reference>
<evidence type="ECO:0000313" key="5">
    <source>
        <dbReference type="EMBL" id="RKS21765.1"/>
    </source>
</evidence>
<dbReference type="InterPro" id="IPR029063">
    <property type="entry name" value="SAM-dependent_MTases_sf"/>
</dbReference>
<dbReference type="Pfam" id="PF01555">
    <property type="entry name" value="N6_N4_Mtase"/>
    <property type="match status" value="1"/>
</dbReference>
<dbReference type="GO" id="GO:0008170">
    <property type="term" value="F:N-methyltransferase activity"/>
    <property type="evidence" value="ECO:0007669"/>
    <property type="project" value="InterPro"/>
</dbReference>
<keyword evidence="6" id="KW-1185">Reference proteome</keyword>
<protein>
    <submittedName>
        <fullName evidence="5">DNA methylase</fullName>
    </submittedName>
</protein>
<comment type="caution">
    <text evidence="5">The sequence shown here is derived from an EMBL/GenBank/DDBJ whole genome shotgun (WGS) entry which is preliminary data.</text>
</comment>
<comment type="similarity">
    <text evidence="1">Belongs to the N(4)/N(6)-methyltransferase family.</text>
</comment>
<gene>
    <name evidence="5" type="ORF">CLV94_2400</name>
</gene>
<accession>A0A495M8Z4</accession>
<sequence length="524" mass="61621">MAEKQKRDRYEMHKYWGKKPSKDLKTLIETYTSIGDTILDPFSGYGVFCCEAFLLNRNVISNDLNPIANFINKQLLTKDVDIQKLEKEWDIIKEEFTPYIDSWYEFNTDGETLHLVNILRDKNNRVIKAKARSKTDKKTREISFSKEQSQLFLQHEKQQIINDWYPTNKLIENSRISAKKGMTVADLFTRRALACHAKLLSLIETCSTGGEKELLKLAFTANLANCSKLVPPIKSRSDMSQGAWMTGFYVGDTYLENNVLHYFQNRLHKIIKGKKDYLDFFKGENLQKYTNEYRVTQYDAKQLNIPDNSIDYIFTDPPYGDAVPYFEQSIIWNSWLKFNPDYEKEIVISDSKFRKKSIDNFELEIEKAFSEIKRVLRMEGYFSLTYHSLSGLEWKVITNACIKNGFEIIDFTWLVQKSFTPRQINRSKSIKGDVLITLQKVQEIRYTTPSDQEIKLLFINHLQEWLQETPLDTNEIFLRMMMIIFTQRIIIGNIDLVDILTQNFTFNTNNEWILNDNIELFAIR</sequence>
<dbReference type="RefSeq" id="WP_121376709.1">
    <property type="nucleotide sequence ID" value="NZ_RBLC01000003.1"/>
</dbReference>
<evidence type="ECO:0000259" key="4">
    <source>
        <dbReference type="Pfam" id="PF01555"/>
    </source>
</evidence>
<dbReference type="InterPro" id="IPR002941">
    <property type="entry name" value="DNA_methylase_N4/N6"/>
</dbReference>
<dbReference type="OrthoDB" id="9800801at2"/>
<dbReference type="Gene3D" id="3.40.50.150">
    <property type="entry name" value="Vaccinia Virus protein VP39"/>
    <property type="match status" value="2"/>
</dbReference>
<dbReference type="EMBL" id="RBLC01000003">
    <property type="protein sequence ID" value="RKS21765.1"/>
    <property type="molecule type" value="Genomic_DNA"/>
</dbReference>